<dbReference type="Proteomes" id="UP001209540">
    <property type="component" value="Unassembled WGS sequence"/>
</dbReference>
<dbReference type="Pfam" id="PF01142">
    <property type="entry name" value="TruD"/>
    <property type="match status" value="1"/>
</dbReference>
<dbReference type="PROSITE" id="PS50984">
    <property type="entry name" value="TRUD"/>
    <property type="match status" value="1"/>
</dbReference>
<protein>
    <submittedName>
        <fullName evidence="5">Pseudouridine synthase</fullName>
    </submittedName>
</protein>
<dbReference type="InterPro" id="IPR042214">
    <property type="entry name" value="TruD_catalytic"/>
</dbReference>
<reference evidence="5" key="2">
    <citation type="submission" date="2023-02" db="EMBL/GenBank/DDBJ databases">
        <authorList>
            <consortium name="DOE Joint Genome Institute"/>
            <person name="Mondo S.J."/>
            <person name="Chang Y."/>
            <person name="Wang Y."/>
            <person name="Ahrendt S."/>
            <person name="Andreopoulos W."/>
            <person name="Barry K."/>
            <person name="Beard J."/>
            <person name="Benny G.L."/>
            <person name="Blankenship S."/>
            <person name="Bonito G."/>
            <person name="Cuomo C."/>
            <person name="Desiro A."/>
            <person name="Gervers K.A."/>
            <person name="Hundley H."/>
            <person name="Kuo A."/>
            <person name="LaButti K."/>
            <person name="Lang B.F."/>
            <person name="Lipzen A."/>
            <person name="O'Donnell K."/>
            <person name="Pangilinan J."/>
            <person name="Reynolds N."/>
            <person name="Sandor L."/>
            <person name="Smith M.W."/>
            <person name="Tsang A."/>
            <person name="Grigoriev I.V."/>
            <person name="Stajich J.E."/>
            <person name="Spatafora J.W."/>
        </authorList>
    </citation>
    <scope>NUCLEOTIDE SEQUENCE</scope>
    <source>
        <strain evidence="5">RSA 2281</strain>
    </source>
</reference>
<dbReference type="EMBL" id="JAIXMP010000010">
    <property type="protein sequence ID" value="KAI9266596.1"/>
    <property type="molecule type" value="Genomic_DNA"/>
</dbReference>
<comment type="caution">
    <text evidence="5">The sequence shown here is derived from an EMBL/GenBank/DDBJ whole genome shotgun (WGS) entry which is preliminary data.</text>
</comment>
<dbReference type="GO" id="GO:0009982">
    <property type="term" value="F:pseudouridine synthase activity"/>
    <property type="evidence" value="ECO:0007669"/>
    <property type="project" value="InterPro"/>
</dbReference>
<dbReference type="InterPro" id="IPR020103">
    <property type="entry name" value="PsdUridine_synth_cat_dom_sf"/>
</dbReference>
<keyword evidence="6" id="KW-1185">Reference proteome</keyword>
<organism evidence="5 6">
    <name type="scientific">Phascolomyces articulosus</name>
    <dbReference type="NCBI Taxonomy" id="60185"/>
    <lineage>
        <taxon>Eukaryota</taxon>
        <taxon>Fungi</taxon>
        <taxon>Fungi incertae sedis</taxon>
        <taxon>Mucoromycota</taxon>
        <taxon>Mucoromycotina</taxon>
        <taxon>Mucoromycetes</taxon>
        <taxon>Mucorales</taxon>
        <taxon>Lichtheimiaceae</taxon>
        <taxon>Phascolomyces</taxon>
    </lineage>
</organism>
<feature type="compositionally biased region" description="Basic and acidic residues" evidence="3">
    <location>
        <begin position="17"/>
        <end position="39"/>
    </location>
</feature>
<keyword evidence="2" id="KW-0413">Isomerase</keyword>
<dbReference type="SUPFAM" id="SSF55120">
    <property type="entry name" value="Pseudouridine synthase"/>
    <property type="match status" value="1"/>
</dbReference>
<dbReference type="PANTHER" id="PTHR13326">
    <property type="entry name" value="TRNA PSEUDOURIDINE SYNTHASE D"/>
    <property type="match status" value="1"/>
</dbReference>
<dbReference type="PANTHER" id="PTHR13326:SF21">
    <property type="entry name" value="PSEUDOURIDYLATE SYNTHASE PUS7L"/>
    <property type="match status" value="1"/>
</dbReference>
<dbReference type="AlphaFoldDB" id="A0AAD5K2M8"/>
<dbReference type="NCBIfam" id="TIGR00094">
    <property type="entry name" value="tRNA_TruD_broad"/>
    <property type="match status" value="1"/>
</dbReference>
<accession>A0AAD5K2M8</accession>
<dbReference type="GO" id="GO:0003723">
    <property type="term" value="F:RNA binding"/>
    <property type="evidence" value="ECO:0007669"/>
    <property type="project" value="InterPro"/>
</dbReference>
<evidence type="ECO:0000313" key="5">
    <source>
        <dbReference type="EMBL" id="KAI9266596.1"/>
    </source>
</evidence>
<gene>
    <name evidence="5" type="ORF">BDA99DRAFT_436256</name>
</gene>
<dbReference type="Gene3D" id="3.30.2350.20">
    <property type="entry name" value="TruD, catalytic domain"/>
    <property type="match status" value="2"/>
</dbReference>
<evidence type="ECO:0000256" key="3">
    <source>
        <dbReference type="SAM" id="MobiDB-lite"/>
    </source>
</evidence>
<feature type="region of interest" description="Disordered" evidence="3">
    <location>
        <begin position="1"/>
        <end position="43"/>
    </location>
</feature>
<proteinExistence type="inferred from homology"/>
<sequence length="581" mass="66461">MGNIFSRQQSESSLGKRRAESHEEENDSKRARYQPKEPDAGITAYVNPSLPGFRGIIKYRIEDFVVHEVDLNGKVVTLQSLEPTIIEEKKRKIADEMDVLDDAGFDTEVAKLFNEEFAKQLRKVIQEGSEDKSLIASTETTKDTRFQFYKLLDRHILHDNRPLALCKDGVLTVRWATNVEEKARDVPPNYKALGGEYLQFHVFKLGIESSRAINLISKYGNIKGSRIGVAGTKDARAITVQTMTSPKARYQQLLLAKDQLQQHNIYIGDYDYVPNGLTLGDLNGNRFTIILRDVSGGTEEEISESMDSLRDRGFINYFGMQRFGTGTIMTHEIGRAILKLDFEEACNLILKPRPGERKDFADAREFWQKTKDPKETVQKFPGRNGPEKAILNSYVRAPEKHQRAIQSLPRNMLSMYMHAYQSYVWNHVVSERVKRFGCDKPLVGDLVLVPENKEANTSTLNNNAGRRNYLERKKAKVLTEEDLESYTIEDVVYPVPGHRSQYPENEMGKIYHELLQEKDGIKFTRKESIMKDLGGDYRPLLAKAEDLTYSFIRYNDPETSLCNSDLDRINLKPEPQSIEGK</sequence>
<evidence type="ECO:0000259" key="4">
    <source>
        <dbReference type="PROSITE" id="PS50984"/>
    </source>
</evidence>
<evidence type="ECO:0000256" key="2">
    <source>
        <dbReference type="ARBA" id="ARBA00023235"/>
    </source>
</evidence>
<evidence type="ECO:0000256" key="1">
    <source>
        <dbReference type="ARBA" id="ARBA00007953"/>
    </source>
</evidence>
<comment type="similarity">
    <text evidence="1">Belongs to the pseudouridine synthase TruD family.</text>
</comment>
<feature type="domain" description="TRUD" evidence="4">
    <location>
        <begin position="313"/>
        <end position="543"/>
    </location>
</feature>
<dbReference type="PIRSF" id="PIRSF037016">
    <property type="entry name" value="Pseudouridin_synth_euk_prd"/>
    <property type="match status" value="1"/>
</dbReference>
<dbReference type="CDD" id="cd02576">
    <property type="entry name" value="PseudoU_synth_ScPUS7"/>
    <property type="match status" value="1"/>
</dbReference>
<feature type="compositionally biased region" description="Polar residues" evidence="3">
    <location>
        <begin position="1"/>
        <end position="13"/>
    </location>
</feature>
<reference evidence="5" key="1">
    <citation type="journal article" date="2022" name="IScience">
        <title>Evolution of zygomycete secretomes and the origins of terrestrial fungal ecologies.</title>
        <authorList>
            <person name="Chang Y."/>
            <person name="Wang Y."/>
            <person name="Mondo S."/>
            <person name="Ahrendt S."/>
            <person name="Andreopoulos W."/>
            <person name="Barry K."/>
            <person name="Beard J."/>
            <person name="Benny G.L."/>
            <person name="Blankenship S."/>
            <person name="Bonito G."/>
            <person name="Cuomo C."/>
            <person name="Desiro A."/>
            <person name="Gervers K.A."/>
            <person name="Hundley H."/>
            <person name="Kuo A."/>
            <person name="LaButti K."/>
            <person name="Lang B.F."/>
            <person name="Lipzen A."/>
            <person name="O'Donnell K."/>
            <person name="Pangilinan J."/>
            <person name="Reynolds N."/>
            <person name="Sandor L."/>
            <person name="Smith M.E."/>
            <person name="Tsang A."/>
            <person name="Grigoriev I.V."/>
            <person name="Stajich J.E."/>
            <person name="Spatafora J.W."/>
        </authorList>
    </citation>
    <scope>NUCLEOTIDE SEQUENCE</scope>
    <source>
        <strain evidence="5">RSA 2281</strain>
    </source>
</reference>
<dbReference type="GO" id="GO:0001522">
    <property type="term" value="P:pseudouridine synthesis"/>
    <property type="evidence" value="ECO:0007669"/>
    <property type="project" value="InterPro"/>
</dbReference>
<dbReference type="InterPro" id="IPR011760">
    <property type="entry name" value="PsdUridine_synth_TruD_insert"/>
</dbReference>
<evidence type="ECO:0000313" key="6">
    <source>
        <dbReference type="Proteomes" id="UP001209540"/>
    </source>
</evidence>
<dbReference type="InterPro" id="IPR001656">
    <property type="entry name" value="PsdUridine_synth_TruD"/>
</dbReference>
<name>A0AAD5K2M8_9FUNG</name>
<dbReference type="GO" id="GO:0005634">
    <property type="term" value="C:nucleus"/>
    <property type="evidence" value="ECO:0007669"/>
    <property type="project" value="TreeGrafter"/>
</dbReference>